<dbReference type="InterPro" id="IPR044925">
    <property type="entry name" value="His-Me_finger_sf"/>
</dbReference>
<gene>
    <name evidence="1" type="ORF">SWZG_00028</name>
</gene>
<dbReference type="Gene3D" id="3.40.1800.10">
    <property type="entry name" value="His-Me finger endonucleases"/>
    <property type="match status" value="1"/>
</dbReference>
<accession>M4QP85</accession>
<dbReference type="Proteomes" id="UP000201252">
    <property type="component" value="Segment"/>
</dbReference>
<organism evidence="1 2">
    <name type="scientific">Synechococcus phage S-SKS1</name>
    <dbReference type="NCBI Taxonomy" id="754042"/>
    <lineage>
        <taxon>Viruses</taxon>
        <taxon>Duplodnaviria</taxon>
        <taxon>Heunggongvirae</taxon>
        <taxon>Uroviricota</taxon>
        <taxon>Caudoviricetes</taxon>
        <taxon>Llyrvirus</taxon>
        <taxon>Llyrvirus SSKS1</taxon>
    </lineage>
</organism>
<evidence type="ECO:0000313" key="1">
    <source>
        <dbReference type="EMBL" id="AGH31541.1"/>
    </source>
</evidence>
<dbReference type="KEGG" id="vg:15010929"/>
<dbReference type="GeneID" id="15010929"/>
<name>M4QP85_9CAUD</name>
<dbReference type="OrthoDB" id="27676at10239"/>
<dbReference type="InterPro" id="IPR038563">
    <property type="entry name" value="Endonuclease_7_sf"/>
</dbReference>
<dbReference type="RefSeq" id="YP_007674393.1">
    <property type="nucleotide sequence ID" value="NC_020851.1"/>
</dbReference>
<evidence type="ECO:0008006" key="3">
    <source>
        <dbReference type="Google" id="ProtNLM"/>
    </source>
</evidence>
<protein>
    <recommendedName>
        <fullName evidence="3">Endonuclease VII</fullName>
    </recommendedName>
</protein>
<reference evidence="1 2" key="1">
    <citation type="submission" date="2010-10" db="EMBL/GenBank/DDBJ databases">
        <title>The Genome Sequence of Synechococcus phage S-SKS1.</title>
        <authorList>
            <consortium name="The Broad Institute Genome Sequencing Platform"/>
            <person name="Henn M.R."/>
            <person name="Clokie M."/>
            <person name="Levin J."/>
            <person name="Malboeuf C."/>
            <person name="Casali M."/>
            <person name="Russ C."/>
            <person name="Lennon N."/>
            <person name="Chapman S.B."/>
            <person name="Erlich R."/>
            <person name="Young S.K."/>
            <person name="Yandava C."/>
            <person name="Zeng Q."/>
            <person name="Alvarado L."/>
            <person name="Anderson S."/>
            <person name="Berlin A."/>
            <person name="Chen Z."/>
            <person name="Freedman E."/>
            <person name="Gellesch M."/>
            <person name="Goldberg J."/>
            <person name="Green L."/>
            <person name="Griggs A."/>
            <person name="Gujja S."/>
            <person name="Heilman E.R."/>
            <person name="Heiman D."/>
            <person name="Hollinger A."/>
            <person name="Howarth C."/>
            <person name="Larson L."/>
            <person name="Mehta T."/>
            <person name="Pearson M."/>
            <person name="Roberts A."/>
            <person name="Ryan E."/>
            <person name="Saif S."/>
            <person name="Shea T."/>
            <person name="Shenoy N."/>
            <person name="Sisk P."/>
            <person name="Stolte C."/>
            <person name="Sykes S."/>
            <person name="White J."/>
            <person name="Haas B."/>
            <person name="Nusbaum C."/>
            <person name="Birren B."/>
        </authorList>
    </citation>
    <scope>NUCLEOTIDE SEQUENCE [LARGE SCALE GENOMIC DNA]</scope>
</reference>
<dbReference type="SUPFAM" id="SSF54060">
    <property type="entry name" value="His-Me finger endonucleases"/>
    <property type="match status" value="1"/>
</dbReference>
<sequence>MKTCSRCGETKELSCFSKRSSRPSGVQSKCKDCEREVRRQYYKPHEVARRKFRLTEDQYNNLMSNTNCQICDAELTKKCIDHCHSTNKIRGVLCNNCNTALGLVGDNTQTLQSMIEYLQEH</sequence>
<evidence type="ECO:0000313" key="2">
    <source>
        <dbReference type="Proteomes" id="UP000201252"/>
    </source>
</evidence>
<proteinExistence type="predicted"/>
<dbReference type="InterPro" id="IPR004211">
    <property type="entry name" value="Endonuclease_7"/>
</dbReference>
<keyword evidence="2" id="KW-1185">Reference proteome</keyword>
<dbReference type="EMBL" id="HQ633071">
    <property type="protein sequence ID" value="AGH31541.1"/>
    <property type="molecule type" value="Genomic_DNA"/>
</dbReference>
<dbReference type="Pfam" id="PF02945">
    <property type="entry name" value="Endonuclease_7"/>
    <property type="match status" value="1"/>
</dbReference>